<evidence type="ECO:0000313" key="6">
    <source>
        <dbReference type="Proteomes" id="UP000000366"/>
    </source>
</evidence>
<dbReference type="EC" id="2.7.4.-" evidence="5"/>
<keyword evidence="3" id="KW-0418">Kinase</keyword>
<name>A2SL03_METPP</name>
<dbReference type="InterPro" id="IPR022488">
    <property type="entry name" value="PPK2-related"/>
</dbReference>
<dbReference type="GO" id="GO:0008976">
    <property type="term" value="F:polyphosphate kinase activity"/>
    <property type="evidence" value="ECO:0007669"/>
    <property type="project" value="InterPro"/>
</dbReference>
<dbReference type="Pfam" id="PF03976">
    <property type="entry name" value="PPK2"/>
    <property type="match status" value="1"/>
</dbReference>
<dbReference type="AlphaFoldDB" id="A2SL03"/>
<proteinExistence type="inferred from homology"/>
<dbReference type="PANTHER" id="PTHR34383:SF3">
    <property type="entry name" value="POLYPHOSPHATE:AMP PHOSPHOTRANSFERASE"/>
    <property type="match status" value="1"/>
</dbReference>
<dbReference type="PANTHER" id="PTHR34383">
    <property type="entry name" value="POLYPHOSPHATE:AMP PHOSPHOTRANSFERASE-RELATED"/>
    <property type="match status" value="1"/>
</dbReference>
<dbReference type="Gene3D" id="3.40.50.300">
    <property type="entry name" value="P-loop containing nucleotide triphosphate hydrolases"/>
    <property type="match status" value="1"/>
</dbReference>
<dbReference type="InterPro" id="IPR022300">
    <property type="entry name" value="PPK2-rel_1"/>
</dbReference>
<dbReference type="EMBL" id="CP000555">
    <property type="protein sequence ID" value="ABM96242.1"/>
    <property type="molecule type" value="Genomic_DNA"/>
</dbReference>
<dbReference type="InterPro" id="IPR016898">
    <property type="entry name" value="Polyphosphate_phosphotransfera"/>
</dbReference>
<dbReference type="PIRSF" id="PIRSF028756">
    <property type="entry name" value="PPK2_prd"/>
    <property type="match status" value="1"/>
</dbReference>
<organism evidence="5 6">
    <name type="scientific">Methylibium petroleiphilum (strain ATCC BAA-1232 / LMG 22953 / PM1)</name>
    <dbReference type="NCBI Taxonomy" id="420662"/>
    <lineage>
        <taxon>Bacteria</taxon>
        <taxon>Pseudomonadati</taxon>
        <taxon>Pseudomonadota</taxon>
        <taxon>Betaproteobacteria</taxon>
        <taxon>Burkholderiales</taxon>
        <taxon>Sphaerotilaceae</taxon>
        <taxon>Methylibium</taxon>
    </lineage>
</organism>
<evidence type="ECO:0000313" key="5">
    <source>
        <dbReference type="EMBL" id="ABM96242.1"/>
    </source>
</evidence>
<sequence>MARSTAYLKTYRVGRKLRLKDIDPGARPAASSSREADDARLAELAIEIDRLQDLLYANGSAGRPPKLLLVLQGMDTSGKDGTARSVFRQCSPLGVRVAAFKAPTEVERAHDFLWRVHAVAPRAGEVVVFNRSHYEDVLVPFVEGWIDAAERQRRLAHINAFERLLHDSGTTIVKCFLHISKDEQRERLQARLDDPAKRWKFQVGDLETREKWKAYLAAYETALAATSTACAPWHVVPADSKSNRNLMIATLVAQALAGMKLKPPKPDFDPAAVRVV</sequence>
<dbReference type="SUPFAM" id="SSF52540">
    <property type="entry name" value="P-loop containing nucleoside triphosphate hydrolases"/>
    <property type="match status" value="1"/>
</dbReference>
<dbReference type="GO" id="GO:0006797">
    <property type="term" value="P:polyphosphate metabolic process"/>
    <property type="evidence" value="ECO:0007669"/>
    <property type="project" value="InterPro"/>
</dbReference>
<protein>
    <submittedName>
        <fullName evidence="5">Polyphosphate:AMP phosphotransferase</fullName>
        <ecNumber evidence="5">2.7.4.-</ecNumber>
    </submittedName>
</protein>
<keyword evidence="6" id="KW-1185">Reference proteome</keyword>
<accession>A2SL03</accession>
<evidence type="ECO:0000259" key="4">
    <source>
        <dbReference type="Pfam" id="PF03976"/>
    </source>
</evidence>
<dbReference type="RefSeq" id="WP_011830865.1">
    <property type="nucleotide sequence ID" value="NC_008825.1"/>
</dbReference>
<dbReference type="Proteomes" id="UP000000366">
    <property type="component" value="Chromosome"/>
</dbReference>
<evidence type="ECO:0000256" key="3">
    <source>
        <dbReference type="ARBA" id="ARBA00022777"/>
    </source>
</evidence>
<evidence type="ECO:0000256" key="2">
    <source>
        <dbReference type="ARBA" id="ARBA00022679"/>
    </source>
</evidence>
<dbReference type="HOGENOM" id="CLU_048699_1_2_4"/>
<keyword evidence="2 5" id="KW-0808">Transferase</keyword>
<dbReference type="STRING" id="420662.Mpe_A3289"/>
<gene>
    <name evidence="5" type="ordered locus">Mpe_A3289</name>
</gene>
<dbReference type="NCBIfam" id="TIGR03709">
    <property type="entry name" value="PPK2_rel_1"/>
    <property type="match status" value="1"/>
</dbReference>
<dbReference type="eggNOG" id="COG2326">
    <property type="taxonomic scope" value="Bacteria"/>
</dbReference>
<comment type="similarity">
    <text evidence="1">Belongs to the polyphosphate kinase 2 (PPK2) family. Class I subfamily.</text>
</comment>
<dbReference type="InterPro" id="IPR027417">
    <property type="entry name" value="P-loop_NTPase"/>
</dbReference>
<reference evidence="5 6" key="1">
    <citation type="journal article" date="2007" name="J. Bacteriol.">
        <title>Whole-genome analysis of the methyl tert-butyl ether-degrading beta-proteobacterium Methylibium petroleiphilum PM1.</title>
        <authorList>
            <person name="Kane S.R."/>
            <person name="Chakicherla A.Y."/>
            <person name="Chain P.S.G."/>
            <person name="Schmidt R."/>
            <person name="Shin M.W."/>
            <person name="Legler T.C."/>
            <person name="Scow K.M."/>
            <person name="Larimer F.W."/>
            <person name="Lucas S.M."/>
            <person name="Richardson P.M."/>
            <person name="Hristova K.R."/>
        </authorList>
    </citation>
    <scope>NUCLEOTIDE SEQUENCE [LARGE SCALE GENOMIC DNA]</scope>
    <source>
        <strain evidence="6">ATCC BAA-1232 / LMG 22953 / PM1</strain>
    </source>
</reference>
<evidence type="ECO:0000256" key="1">
    <source>
        <dbReference type="ARBA" id="ARBA00009924"/>
    </source>
</evidence>
<feature type="domain" description="Polyphosphate kinase-2-related" evidence="4">
    <location>
        <begin position="33"/>
        <end position="260"/>
    </location>
</feature>
<dbReference type="KEGG" id="mpt:Mpe_A3289"/>